<evidence type="ECO:0000313" key="3">
    <source>
        <dbReference type="Proteomes" id="UP000325243"/>
    </source>
</evidence>
<sequence length="603" mass="63643">MRTSSTPVRWRRRALAAVGALVLGTSLFAATSASAEEDDPREGLAPGYHDAGEAVSNIEWLAKLPRVAPFDAAPGNFGFVNSDLAFTGDNAIVGNFNGFQVYDISDPGEPTLQSSFVCPGGQGDVSVYGDLLFMSVEETRGRIDCGTQGAGGSVNLERFRGVRIFDISDISNPVQLPGVQTCRGSHTHTLVTDPDDPNNVYIYNSGTSGVRPAAELAGCENANTNTQTPVTTGNPTQWRIDVIKVPLAAPQTAAIVSQPRIFTDPATGAFNGLQNTPTGTLHPSGIPYSPLPNTNTCHDVTAFPEIGLLAGACQGNGILVDITDPVNPVRLDAVADPNFSYWHSATFNNDGTKVIFTDEWGGGTSARCRVTDQPEWGANALFDIVDGKMEFQSYYKLPAVQTSQENCVAHNGSIVPVPGRDIMVQAWYQGGLSVIDFTDTANPVEIAYADRGPINTPNPTGLNLGGFWSTYWYNGNVLGSEIARGFESLAFTPSAILTANEIAAAGEIQLDEFNAQLQSKLVHDPSYAVVRSFVDQAERDGSLSGNALKQVRKSIDQAEKLSAGGSASANAVATHLGNAGRTSGLPADSNLVQALDALAEAGS</sequence>
<dbReference type="AlphaFoldDB" id="A0A5S4V387"/>
<feature type="signal peptide" evidence="1">
    <location>
        <begin position="1"/>
        <end position="35"/>
    </location>
</feature>
<keyword evidence="3" id="KW-1185">Reference proteome</keyword>
<reference evidence="2 3" key="1">
    <citation type="submission" date="2019-08" db="EMBL/GenBank/DDBJ databases">
        <authorList>
            <person name="Hu J."/>
        </authorList>
    </citation>
    <scope>NUCLEOTIDE SEQUENCE [LARGE SCALE GENOMIC DNA]</scope>
    <source>
        <strain evidence="2 3">NEAU-184</strain>
    </source>
</reference>
<dbReference type="Proteomes" id="UP000325243">
    <property type="component" value="Unassembled WGS sequence"/>
</dbReference>
<organism evidence="2 3">
    <name type="scientific">Agromyces mariniharenae</name>
    <dbReference type="NCBI Taxonomy" id="2604423"/>
    <lineage>
        <taxon>Bacteria</taxon>
        <taxon>Bacillati</taxon>
        <taxon>Actinomycetota</taxon>
        <taxon>Actinomycetes</taxon>
        <taxon>Micrococcales</taxon>
        <taxon>Microbacteriaceae</taxon>
        <taxon>Agromyces</taxon>
    </lineage>
</organism>
<dbReference type="EMBL" id="VSSB01000001">
    <property type="protein sequence ID" value="TYL53462.1"/>
    <property type="molecule type" value="Genomic_DNA"/>
</dbReference>
<gene>
    <name evidence="2" type="ORF">FYC51_07260</name>
</gene>
<name>A0A5S4V387_9MICO</name>
<dbReference type="InterPro" id="IPR013211">
    <property type="entry name" value="LVIVD"/>
</dbReference>
<dbReference type="Pfam" id="PF08309">
    <property type="entry name" value="LVIVD"/>
    <property type="match status" value="1"/>
</dbReference>
<proteinExistence type="predicted"/>
<evidence type="ECO:0000313" key="2">
    <source>
        <dbReference type="EMBL" id="TYL53462.1"/>
    </source>
</evidence>
<comment type="caution">
    <text evidence="2">The sequence shown here is derived from an EMBL/GenBank/DDBJ whole genome shotgun (WGS) entry which is preliminary data.</text>
</comment>
<accession>A0A5S4V387</accession>
<feature type="chain" id="PRO_5024451477" description="LVIVD repeat-containing protein" evidence="1">
    <location>
        <begin position="36"/>
        <end position="603"/>
    </location>
</feature>
<keyword evidence="1" id="KW-0732">Signal</keyword>
<evidence type="ECO:0000256" key="1">
    <source>
        <dbReference type="SAM" id="SignalP"/>
    </source>
</evidence>
<evidence type="ECO:0008006" key="4">
    <source>
        <dbReference type="Google" id="ProtNLM"/>
    </source>
</evidence>
<protein>
    <recommendedName>
        <fullName evidence="4">LVIVD repeat-containing protein</fullName>
    </recommendedName>
</protein>